<accession>A0A8T2JZT3</accession>
<organism evidence="3 4">
    <name type="scientific">Hymenochirus boettgeri</name>
    <name type="common">Congo dwarf clawed frog</name>
    <dbReference type="NCBI Taxonomy" id="247094"/>
    <lineage>
        <taxon>Eukaryota</taxon>
        <taxon>Metazoa</taxon>
        <taxon>Chordata</taxon>
        <taxon>Craniata</taxon>
        <taxon>Vertebrata</taxon>
        <taxon>Euteleostomi</taxon>
        <taxon>Amphibia</taxon>
        <taxon>Batrachia</taxon>
        <taxon>Anura</taxon>
        <taxon>Pipoidea</taxon>
        <taxon>Pipidae</taxon>
        <taxon>Pipinae</taxon>
        <taxon>Hymenochirus</taxon>
    </lineage>
</organism>
<dbReference type="AlphaFoldDB" id="A0A8T2JZT3"/>
<dbReference type="OrthoDB" id="190098at2759"/>
<evidence type="ECO:0000256" key="1">
    <source>
        <dbReference type="ARBA" id="ARBA00009447"/>
    </source>
</evidence>
<feature type="non-terminal residue" evidence="3">
    <location>
        <position position="663"/>
    </location>
</feature>
<reference evidence="3" key="1">
    <citation type="thesis" date="2020" institute="ProQuest LLC" country="789 East Eisenhower Parkway, Ann Arbor, MI, USA">
        <title>Comparative Genomics and Chromosome Evolution.</title>
        <authorList>
            <person name="Mudd A.B."/>
        </authorList>
    </citation>
    <scope>NUCLEOTIDE SEQUENCE</scope>
    <source>
        <strain evidence="3">Female2</strain>
        <tissue evidence="3">Blood</tissue>
    </source>
</reference>
<protein>
    <recommendedName>
        <fullName evidence="5">Exocyst complex component 3</fullName>
    </recommendedName>
</protein>
<gene>
    <name evidence="3" type="ORF">GDO86_016082</name>
</gene>
<evidence type="ECO:0000256" key="2">
    <source>
        <dbReference type="SAM" id="MobiDB-lite"/>
    </source>
</evidence>
<dbReference type="GO" id="GO:0000149">
    <property type="term" value="F:SNARE binding"/>
    <property type="evidence" value="ECO:0007669"/>
    <property type="project" value="TreeGrafter"/>
</dbReference>
<dbReference type="GO" id="GO:0006887">
    <property type="term" value="P:exocytosis"/>
    <property type="evidence" value="ECO:0007669"/>
    <property type="project" value="InterPro"/>
</dbReference>
<evidence type="ECO:0000313" key="4">
    <source>
        <dbReference type="Proteomes" id="UP000812440"/>
    </source>
</evidence>
<comment type="caution">
    <text evidence="3">The sequence shown here is derived from an EMBL/GenBank/DDBJ whole genome shotgun (WGS) entry which is preliminary data.</text>
</comment>
<name>A0A8T2JZT3_9PIPI</name>
<dbReference type="GO" id="GO:0000145">
    <property type="term" value="C:exocyst"/>
    <property type="evidence" value="ECO:0007669"/>
    <property type="project" value="InterPro"/>
</dbReference>
<dbReference type="Pfam" id="PF06046">
    <property type="entry name" value="Sec6"/>
    <property type="match status" value="1"/>
</dbReference>
<proteinExistence type="inferred from homology"/>
<comment type="similarity">
    <text evidence="1">Belongs to the SEC6 family.</text>
</comment>
<evidence type="ECO:0000313" key="3">
    <source>
        <dbReference type="EMBL" id="KAG8449273.1"/>
    </source>
</evidence>
<dbReference type="InterPro" id="IPR042532">
    <property type="entry name" value="EXOC3/Sec6_C"/>
</dbReference>
<evidence type="ECO:0008006" key="5">
    <source>
        <dbReference type="Google" id="ProtNLM"/>
    </source>
</evidence>
<dbReference type="PANTHER" id="PTHR21292">
    <property type="entry name" value="EXOCYST COMPLEX COMPONENT SEC6-RELATED"/>
    <property type="match status" value="1"/>
</dbReference>
<dbReference type="Proteomes" id="UP000812440">
    <property type="component" value="Chromosome 8_10"/>
</dbReference>
<dbReference type="Gene3D" id="1.10.357.70">
    <property type="entry name" value="Exocyst complex component Sec6, C-terminal domain"/>
    <property type="match status" value="1"/>
</dbReference>
<dbReference type="PANTHER" id="PTHR21292:SF14">
    <property type="entry name" value="EXOCYST COMPLEX COMPONENT 3-LIKE PROTEIN 4"/>
    <property type="match status" value="1"/>
</dbReference>
<sequence>MEADHHPVLSPCSAVSQDPPDLITALQNDKGQKGIQKKNSFLRTVGNVRNSLRLSVRHSLTDKSDSSPKKKEPTDASKDLSLKTKFSFKSKKKLDLENTQESPKTENRPTEGMADINPDREQLSVLEIHGLIDGKHLKEAFENIRIMEESLLREYMSDNNCDSNTKDYALRAKDVNLLYKSLSTVIQSAVKDSLHGDNIDEQLVTSAVYVIKAEEEISYNNQTVSGVSLELLQIGQPRRWKKLWQDTINDSVSERISTLPVNPSENNPWLAEHLELLRTRTVQDLLKVKSSLKPLYPEQYDVCVTYIRAFHRKLSSHLQGTIIPGCKQCSQLYALLYWILNTYRSEEFLQNPDLQPEVNNANLPPLLESECLSKLKNDYNTALQETIRKYMANILKMEVDKWENEKESNEEILKDSENPPLYLDIEEIIGKHVRESAKLSEDLEISAFQICMEELDFFASELEKTFTRRFEAKLTNLFLQNMVTYVNSFLKLRKIPMQSDSEACKKAEDSLTEAMAHITQHFFILFNSETKPYFKKILTKKWLTKDSAFKAIMTCTGDLNHSLKYLDCPIDKEFSNGIHKHLAKEYIAQIMKRKMRLNFKNRKKASQIMSQQWEELNKTACELGSDQEWLFHAVQYISNIIGLRKKDEITQKIKSLFKTYPTI</sequence>
<dbReference type="GO" id="GO:0051601">
    <property type="term" value="P:exocyst localization"/>
    <property type="evidence" value="ECO:0007669"/>
    <property type="project" value="TreeGrafter"/>
</dbReference>
<feature type="compositionally biased region" description="Basic and acidic residues" evidence="2">
    <location>
        <begin position="59"/>
        <end position="82"/>
    </location>
</feature>
<feature type="region of interest" description="Disordered" evidence="2">
    <location>
        <begin position="1"/>
        <end position="39"/>
    </location>
</feature>
<feature type="region of interest" description="Disordered" evidence="2">
    <location>
        <begin position="56"/>
        <end position="116"/>
    </location>
</feature>
<keyword evidence="4" id="KW-1185">Reference proteome</keyword>
<dbReference type="EMBL" id="JAACNH010000003">
    <property type="protein sequence ID" value="KAG8449273.1"/>
    <property type="molecule type" value="Genomic_DNA"/>
</dbReference>
<dbReference type="InterPro" id="IPR010326">
    <property type="entry name" value="EXOC3/Sec6"/>
</dbReference>